<protein>
    <recommendedName>
        <fullName evidence="4">Secreted protein</fullName>
    </recommendedName>
</protein>
<evidence type="ECO:0008006" key="4">
    <source>
        <dbReference type="Google" id="ProtNLM"/>
    </source>
</evidence>
<dbReference type="EMBL" id="LSRQ01004227">
    <property type="protein sequence ID" value="OAY69789.1"/>
    <property type="molecule type" value="Genomic_DNA"/>
</dbReference>
<organism evidence="2 3">
    <name type="scientific">Ananas comosus</name>
    <name type="common">Pineapple</name>
    <name type="synonym">Ananas ananas</name>
    <dbReference type="NCBI Taxonomy" id="4615"/>
    <lineage>
        <taxon>Eukaryota</taxon>
        <taxon>Viridiplantae</taxon>
        <taxon>Streptophyta</taxon>
        <taxon>Embryophyta</taxon>
        <taxon>Tracheophyta</taxon>
        <taxon>Spermatophyta</taxon>
        <taxon>Magnoliopsida</taxon>
        <taxon>Liliopsida</taxon>
        <taxon>Poales</taxon>
        <taxon>Bromeliaceae</taxon>
        <taxon>Bromelioideae</taxon>
        <taxon>Ananas</taxon>
    </lineage>
</organism>
<accession>A0A199UYD3</accession>
<dbReference type="Proteomes" id="UP000092600">
    <property type="component" value="Unassembled WGS sequence"/>
</dbReference>
<name>A0A199UYD3_ANACO</name>
<evidence type="ECO:0000313" key="2">
    <source>
        <dbReference type="EMBL" id="OAY69789.1"/>
    </source>
</evidence>
<dbReference type="AlphaFoldDB" id="A0A199UYD3"/>
<evidence type="ECO:0000256" key="1">
    <source>
        <dbReference type="SAM" id="SignalP"/>
    </source>
</evidence>
<keyword evidence="1" id="KW-0732">Signal</keyword>
<sequence length="119" mass="12770">MISWNTQTNPIPAPSRACCSRLFLLILPAVLSLRRPDPPQPIAGDAAASSNPRRSVAVLLRRYSAKTSATWIAHWSAYPVIQMRSGAVGRSRTVTESTAAAATAKAMFQATSSVTTTRE</sequence>
<gene>
    <name evidence="2" type="ORF">ACMD2_22696</name>
</gene>
<feature type="signal peptide" evidence="1">
    <location>
        <begin position="1"/>
        <end position="32"/>
    </location>
</feature>
<comment type="caution">
    <text evidence="2">The sequence shown here is derived from an EMBL/GenBank/DDBJ whole genome shotgun (WGS) entry which is preliminary data.</text>
</comment>
<proteinExistence type="predicted"/>
<evidence type="ECO:0000313" key="3">
    <source>
        <dbReference type="Proteomes" id="UP000092600"/>
    </source>
</evidence>
<reference evidence="2 3" key="1">
    <citation type="journal article" date="2016" name="DNA Res.">
        <title>The draft genome of MD-2 pineapple using hybrid error correction of long reads.</title>
        <authorList>
            <person name="Redwan R.M."/>
            <person name="Saidin A."/>
            <person name="Kumar S.V."/>
        </authorList>
    </citation>
    <scope>NUCLEOTIDE SEQUENCE [LARGE SCALE GENOMIC DNA]</scope>
    <source>
        <strain evidence="3">cv. MD2</strain>
        <tissue evidence="2">Leaf</tissue>
    </source>
</reference>
<feature type="chain" id="PRO_5008285531" description="Secreted protein" evidence="1">
    <location>
        <begin position="33"/>
        <end position="119"/>
    </location>
</feature>